<dbReference type="EMBL" id="CP101873">
    <property type="protein sequence ID" value="WMT06501.1"/>
    <property type="molecule type" value="Genomic_DNA"/>
</dbReference>
<dbReference type="AlphaFoldDB" id="A0AAF0P8S5"/>
<dbReference type="Proteomes" id="UP001224926">
    <property type="component" value="Chromosome"/>
</dbReference>
<feature type="transmembrane region" description="Helical" evidence="1">
    <location>
        <begin position="128"/>
        <end position="146"/>
    </location>
</feature>
<accession>A0AAF0P8S5</accession>
<keyword evidence="1" id="KW-1133">Transmembrane helix</keyword>
<protein>
    <submittedName>
        <fullName evidence="2">Uncharacterized protein</fullName>
    </submittedName>
</protein>
<proteinExistence type="predicted"/>
<dbReference type="Gene3D" id="1.10.10.10">
    <property type="entry name" value="Winged helix-like DNA-binding domain superfamily/Winged helix DNA-binding domain"/>
    <property type="match status" value="1"/>
</dbReference>
<sequence length="156" mass="16862">MSNRSFSVPELRDRIGPDASEATVRERLAELRDRGVVAAETYPSSTTLYYVDFPDGTGRSAATGPLPSVNPLDRLSARDVLLLRNPEGIRTIVLAGYQLSLVCFVLGLALSVVGLAAPFHGGHGLWTAAWNLLAVCVALRFAELAATRVRERRGRS</sequence>
<dbReference type="RefSeq" id="WP_233274347.1">
    <property type="nucleotide sequence ID" value="NZ_CP101873.1"/>
</dbReference>
<dbReference type="InterPro" id="IPR036388">
    <property type="entry name" value="WH-like_DNA-bd_sf"/>
</dbReference>
<evidence type="ECO:0000313" key="3">
    <source>
        <dbReference type="Proteomes" id="UP001224926"/>
    </source>
</evidence>
<feature type="transmembrane region" description="Helical" evidence="1">
    <location>
        <begin position="92"/>
        <end position="116"/>
    </location>
</feature>
<evidence type="ECO:0000256" key="1">
    <source>
        <dbReference type="SAM" id="Phobius"/>
    </source>
</evidence>
<reference evidence="2 3" key="1">
    <citation type="submission" date="2022-07" db="EMBL/GenBank/DDBJ databases">
        <title>Two temperate virus in Haloterrigena jeotgali A29.</title>
        <authorList>
            <person name="Deng X."/>
        </authorList>
    </citation>
    <scope>NUCLEOTIDE SEQUENCE [LARGE SCALE GENOMIC DNA]</scope>
    <source>
        <strain evidence="2 3">A29</strain>
    </source>
</reference>
<keyword evidence="3" id="KW-1185">Reference proteome</keyword>
<organism evidence="2 3">
    <name type="scientific">Natrinema thermotolerans</name>
    <dbReference type="NCBI Taxonomy" id="121872"/>
    <lineage>
        <taxon>Archaea</taxon>
        <taxon>Methanobacteriati</taxon>
        <taxon>Methanobacteriota</taxon>
        <taxon>Stenosarchaea group</taxon>
        <taxon>Halobacteria</taxon>
        <taxon>Halobacteriales</taxon>
        <taxon>Natrialbaceae</taxon>
        <taxon>Natrinema</taxon>
    </lineage>
</organism>
<gene>
    <name evidence="2" type="ORF">NP511_14025</name>
</gene>
<dbReference type="GeneID" id="84215080"/>
<evidence type="ECO:0000313" key="2">
    <source>
        <dbReference type="EMBL" id="WMT06501.1"/>
    </source>
</evidence>
<name>A0AAF0P8S5_9EURY</name>
<keyword evidence="1" id="KW-0472">Membrane</keyword>
<keyword evidence="1" id="KW-0812">Transmembrane</keyword>